<dbReference type="RefSeq" id="WP_338607292.1">
    <property type="nucleotide sequence ID" value="NZ_CP146275.1"/>
</dbReference>
<protein>
    <submittedName>
        <fullName evidence="3">Tripartite tricarboxylate transporter permease</fullName>
    </submittedName>
</protein>
<organism evidence="3 4">
    <name type="scientific">Pelagibacterium nitratireducens</name>
    <dbReference type="NCBI Taxonomy" id="1046114"/>
    <lineage>
        <taxon>Bacteria</taxon>
        <taxon>Pseudomonadati</taxon>
        <taxon>Pseudomonadota</taxon>
        <taxon>Alphaproteobacteria</taxon>
        <taxon>Hyphomicrobiales</taxon>
        <taxon>Devosiaceae</taxon>
        <taxon>Pelagibacterium</taxon>
    </lineage>
</organism>
<dbReference type="Proteomes" id="UP001369958">
    <property type="component" value="Chromosome"/>
</dbReference>
<feature type="domain" description="DUF112" evidence="2">
    <location>
        <begin position="17"/>
        <end position="432"/>
    </location>
</feature>
<proteinExistence type="predicted"/>
<dbReference type="PANTHER" id="PTHR35342">
    <property type="entry name" value="TRICARBOXYLIC TRANSPORT PROTEIN"/>
    <property type="match status" value="1"/>
</dbReference>
<keyword evidence="4" id="KW-1185">Reference proteome</keyword>
<gene>
    <name evidence="3" type="ORF">V6617_12520</name>
</gene>
<keyword evidence="1" id="KW-1133">Transmembrane helix</keyword>
<sequence length="500" mass="52625">MDTVLSALTILVQPFNLMLLVVSVMAGIIVGAIPGLTPAIAIGILIPFTFAFDSSQAFILLLGIYVGSMYGGSVPAILMNLPGTPSAAVTTLDGYPMTQKGEAGKALGISILSGTIGGIISCVLLIFLAPPLARVALQFGGPEYFSLCIFAIVVVFVFSSPSLALGIIAACLGILLSTVGVDPITPFPRFTFGMSELAIGLPLVPATVGLFCVAEAFRMLERPNESISTETRFTGMMKTIAGLPKLIPTITRSSLVGVGVGILPGTGATVASYLAYNVQRLFSRHKEQFGKGSEEGVAASESANNASTGGTMIPLLSLGIPGDINTLLLIGAMFVHGLVPGPALFRDEAELVHVIFGTMVLANVLILILGFAFTGWVSKIAAVPKRYLATAIILISIAGPAMAYGHVYYFWLTVAFGIIGYVCQRANVPVLAVAMGMILGPILESNFRSALMLPGADFSMFFLRPLSGAFLCITIVVLGYAVWREIKTYREKRSRIIQSA</sequence>
<evidence type="ECO:0000259" key="2">
    <source>
        <dbReference type="Pfam" id="PF01970"/>
    </source>
</evidence>
<dbReference type="PANTHER" id="PTHR35342:SF5">
    <property type="entry name" value="TRICARBOXYLIC TRANSPORT PROTEIN"/>
    <property type="match status" value="1"/>
</dbReference>
<evidence type="ECO:0000313" key="4">
    <source>
        <dbReference type="Proteomes" id="UP001369958"/>
    </source>
</evidence>
<feature type="transmembrane region" description="Helical" evidence="1">
    <location>
        <begin position="20"/>
        <end position="46"/>
    </location>
</feature>
<feature type="transmembrane region" description="Helical" evidence="1">
    <location>
        <begin position="352"/>
        <end position="376"/>
    </location>
</feature>
<accession>A0ABZ2HW25</accession>
<evidence type="ECO:0000313" key="3">
    <source>
        <dbReference type="EMBL" id="WWT31831.1"/>
    </source>
</evidence>
<feature type="transmembrane region" description="Helical" evidence="1">
    <location>
        <begin position="197"/>
        <end position="217"/>
    </location>
</feature>
<feature type="transmembrane region" description="Helical" evidence="1">
    <location>
        <begin position="463"/>
        <end position="483"/>
    </location>
</feature>
<keyword evidence="1" id="KW-0472">Membrane</keyword>
<reference evidence="3 4" key="1">
    <citation type="submission" date="2024-02" db="EMBL/GenBank/DDBJ databases">
        <title>Complete genome sequence of Pelagibacterium nitratireducens ZH15.</title>
        <authorList>
            <person name="Zhao L.H."/>
        </authorList>
    </citation>
    <scope>NUCLEOTIDE SEQUENCE [LARGE SCALE GENOMIC DNA]</scope>
    <source>
        <strain evidence="3 4">ZH15</strain>
    </source>
</reference>
<feature type="transmembrane region" description="Helical" evidence="1">
    <location>
        <begin position="106"/>
        <end position="132"/>
    </location>
</feature>
<name>A0ABZ2HW25_9HYPH</name>
<dbReference type="Pfam" id="PF01970">
    <property type="entry name" value="TctA"/>
    <property type="match status" value="1"/>
</dbReference>
<dbReference type="InterPro" id="IPR002823">
    <property type="entry name" value="DUF112_TM"/>
</dbReference>
<feature type="transmembrane region" description="Helical" evidence="1">
    <location>
        <begin position="58"/>
        <end position="78"/>
    </location>
</feature>
<keyword evidence="1" id="KW-0812">Transmembrane</keyword>
<feature type="transmembrane region" description="Helical" evidence="1">
    <location>
        <begin position="255"/>
        <end position="276"/>
    </location>
</feature>
<dbReference type="EMBL" id="CP146275">
    <property type="protein sequence ID" value="WWT31831.1"/>
    <property type="molecule type" value="Genomic_DNA"/>
</dbReference>
<feature type="transmembrane region" description="Helical" evidence="1">
    <location>
        <begin position="324"/>
        <end position="345"/>
    </location>
</feature>
<feature type="transmembrane region" description="Helical" evidence="1">
    <location>
        <begin position="144"/>
        <end position="177"/>
    </location>
</feature>
<feature type="transmembrane region" description="Helical" evidence="1">
    <location>
        <begin position="388"/>
        <end position="414"/>
    </location>
</feature>
<evidence type="ECO:0000256" key="1">
    <source>
        <dbReference type="SAM" id="Phobius"/>
    </source>
</evidence>